<reference evidence="1 2" key="1">
    <citation type="submission" date="2019-01" db="EMBL/GenBank/DDBJ databases">
        <title>Draft genome sequences of Candidatus Mycoplasma haemohominis SWG34-3 identified from a patient with pyrexia, anemia and liver dysfunction.</title>
        <authorList>
            <person name="Sekizuka T."/>
            <person name="Hattori N."/>
            <person name="Katano H."/>
            <person name="Takuma T."/>
            <person name="Ito T."/>
            <person name="Arai N."/>
            <person name="Yanai R."/>
            <person name="Ishii S."/>
            <person name="Miura Y."/>
            <person name="Tokunaga T."/>
            <person name="Watanabe H."/>
            <person name="Nomura N."/>
            <person name="Eguchi J."/>
            <person name="Arai T."/>
            <person name="Hasegawa H."/>
            <person name="Nakamaki T."/>
            <person name="Wakita T."/>
            <person name="Niki Y."/>
            <person name="Kuroda M."/>
        </authorList>
    </citation>
    <scope>NUCLEOTIDE SEQUENCE [LARGE SCALE GENOMIC DNA]</scope>
    <source>
        <strain evidence="1">SWG34-3</strain>
    </source>
</reference>
<evidence type="ECO:0000313" key="2">
    <source>
        <dbReference type="Proteomes" id="UP000324831"/>
    </source>
</evidence>
<name>A0A478FRU0_9MOLU</name>
<sequence length="282" mass="30630">MPSPAAVVGGALGAGAIGVGSAYLAGAFGGSGSLEVEIEPTKVLLSADSKFNTDYSTNNLIGKDYGNYLVAPVGSTTTETAETNNKAWWDWSYKRWKRDFANPNSNLSEEFKDASKVGSAFSDASSSSAALNKVCEAVYKKAKTEITSEDTPNNKAKLRNDLFKYCSIFGESFKTISEVEEEKSNYGSGNFGSDNTHSKTLIAVTGNDKFWAKRNEEFYSSTGNKKGDDSASKFFKKFYDENKTKKKNIRERCKEAYKKPSSTAASADESPNLGEVTKFCAI</sequence>
<dbReference type="Proteomes" id="UP000324831">
    <property type="component" value="Unassembled WGS sequence"/>
</dbReference>
<organism evidence="1 2">
    <name type="scientific">Candidatus Mycoplasma haematohominis</name>
    <dbReference type="NCBI Taxonomy" id="1494318"/>
    <lineage>
        <taxon>Bacteria</taxon>
        <taxon>Bacillati</taxon>
        <taxon>Mycoplasmatota</taxon>
        <taxon>Mollicutes</taxon>
        <taxon>Mycoplasmataceae</taxon>
        <taxon>Mycoplasma</taxon>
    </lineage>
</organism>
<gene>
    <name evidence="1" type="ORF">MHSWG343_00540</name>
</gene>
<dbReference type="EMBL" id="BIMN01000001">
    <property type="protein sequence ID" value="GCE63076.1"/>
    <property type="molecule type" value="Genomic_DNA"/>
</dbReference>
<comment type="caution">
    <text evidence="1">The sequence shown here is derived from an EMBL/GenBank/DDBJ whole genome shotgun (WGS) entry which is preliminary data.</text>
</comment>
<evidence type="ECO:0000313" key="1">
    <source>
        <dbReference type="EMBL" id="GCE63076.1"/>
    </source>
</evidence>
<dbReference type="AlphaFoldDB" id="A0A478FRU0"/>
<protein>
    <submittedName>
        <fullName evidence="1">Uncharacterized protein</fullName>
    </submittedName>
</protein>
<proteinExistence type="predicted"/>
<accession>A0A478FRU0</accession>